<organism evidence="1 2">
    <name type="scientific">Mycena alexandri</name>
    <dbReference type="NCBI Taxonomy" id="1745969"/>
    <lineage>
        <taxon>Eukaryota</taxon>
        <taxon>Fungi</taxon>
        <taxon>Dikarya</taxon>
        <taxon>Basidiomycota</taxon>
        <taxon>Agaricomycotina</taxon>
        <taxon>Agaricomycetes</taxon>
        <taxon>Agaricomycetidae</taxon>
        <taxon>Agaricales</taxon>
        <taxon>Marasmiineae</taxon>
        <taxon>Mycenaceae</taxon>
        <taxon>Mycena</taxon>
    </lineage>
</organism>
<gene>
    <name evidence="1" type="ORF">C8F04DRAFT_1258517</name>
</gene>
<evidence type="ECO:0000313" key="2">
    <source>
        <dbReference type="Proteomes" id="UP001218188"/>
    </source>
</evidence>
<protein>
    <submittedName>
        <fullName evidence="1">Uncharacterized protein</fullName>
    </submittedName>
</protein>
<reference evidence="1" key="1">
    <citation type="submission" date="2023-03" db="EMBL/GenBank/DDBJ databases">
        <title>Massive genome expansion in bonnet fungi (Mycena s.s.) driven by repeated elements and novel gene families across ecological guilds.</title>
        <authorList>
            <consortium name="Lawrence Berkeley National Laboratory"/>
            <person name="Harder C.B."/>
            <person name="Miyauchi S."/>
            <person name="Viragh M."/>
            <person name="Kuo A."/>
            <person name="Thoen E."/>
            <person name="Andreopoulos B."/>
            <person name="Lu D."/>
            <person name="Skrede I."/>
            <person name="Drula E."/>
            <person name="Henrissat B."/>
            <person name="Morin E."/>
            <person name="Kohler A."/>
            <person name="Barry K."/>
            <person name="LaButti K."/>
            <person name="Morin E."/>
            <person name="Salamov A."/>
            <person name="Lipzen A."/>
            <person name="Mereny Z."/>
            <person name="Hegedus B."/>
            <person name="Baldrian P."/>
            <person name="Stursova M."/>
            <person name="Weitz H."/>
            <person name="Taylor A."/>
            <person name="Grigoriev I.V."/>
            <person name="Nagy L.G."/>
            <person name="Martin F."/>
            <person name="Kauserud H."/>
        </authorList>
    </citation>
    <scope>NUCLEOTIDE SEQUENCE</scope>
    <source>
        <strain evidence="1">CBHHK200</strain>
    </source>
</reference>
<keyword evidence="2" id="KW-1185">Reference proteome</keyword>
<comment type="caution">
    <text evidence="1">The sequence shown here is derived from an EMBL/GenBank/DDBJ whole genome shotgun (WGS) entry which is preliminary data.</text>
</comment>
<dbReference type="AlphaFoldDB" id="A0AAD6SXY2"/>
<name>A0AAD6SXY2_9AGAR</name>
<dbReference type="EMBL" id="JARJCM010000047">
    <property type="protein sequence ID" value="KAJ7035880.1"/>
    <property type="molecule type" value="Genomic_DNA"/>
</dbReference>
<dbReference type="Proteomes" id="UP001218188">
    <property type="component" value="Unassembled WGS sequence"/>
</dbReference>
<accession>A0AAD6SXY2</accession>
<evidence type="ECO:0000313" key="1">
    <source>
        <dbReference type="EMBL" id="KAJ7035880.1"/>
    </source>
</evidence>
<sequence>MAFAALSILISASDDRLPVPHAAVVLSCLGLANASPLHLQRELISRRRQLLREHSSSNPVRVIFESIESLPKGSLLTLAQLHGLRVGERPNMEQLCSSIIHHVGSGLCISREELQSYLACSSVESQLLSSPSAITPGTGEDPATQLQVHMIRQIAPILQLRPLRRLLKLHNIPYKEYVNTKALRKRVKTFLNTGIIPGTSVPERDRAV</sequence>
<proteinExistence type="predicted"/>